<evidence type="ECO:0000259" key="3">
    <source>
        <dbReference type="Pfam" id="PF00593"/>
    </source>
</evidence>
<dbReference type="Pfam" id="PF00593">
    <property type="entry name" value="TonB_dep_Rec_b-barrel"/>
    <property type="match status" value="1"/>
</dbReference>
<name>A0A537K702_9BACT</name>
<comment type="caution">
    <text evidence="5">The sequence shown here is derived from an EMBL/GenBank/DDBJ whole genome shotgun (WGS) entry which is preliminary data.</text>
</comment>
<proteinExistence type="inferred from homology"/>
<reference evidence="5 6" key="1">
    <citation type="journal article" date="2019" name="Nat. Microbiol.">
        <title>Mediterranean grassland soil C-N compound turnover is dependent on rainfall and depth, and is mediated by genomically divergent microorganisms.</title>
        <authorList>
            <person name="Diamond S."/>
            <person name="Andeer P.F."/>
            <person name="Li Z."/>
            <person name="Crits-Christoph A."/>
            <person name="Burstein D."/>
            <person name="Anantharaman K."/>
            <person name="Lane K.R."/>
            <person name="Thomas B.C."/>
            <person name="Pan C."/>
            <person name="Northen T.R."/>
            <person name="Banfield J.F."/>
        </authorList>
    </citation>
    <scope>NUCLEOTIDE SEQUENCE [LARGE SCALE GENOMIC DNA]</scope>
    <source>
        <strain evidence="5">NP_3</strain>
    </source>
</reference>
<evidence type="ECO:0000313" key="6">
    <source>
        <dbReference type="Proteomes" id="UP000318509"/>
    </source>
</evidence>
<dbReference type="EMBL" id="VBAK01000090">
    <property type="protein sequence ID" value="TMI91535.1"/>
    <property type="molecule type" value="Genomic_DNA"/>
</dbReference>
<dbReference type="Gene3D" id="2.170.130.10">
    <property type="entry name" value="TonB-dependent receptor, plug domain"/>
    <property type="match status" value="1"/>
</dbReference>
<dbReference type="InterPro" id="IPR037066">
    <property type="entry name" value="Plug_dom_sf"/>
</dbReference>
<evidence type="ECO:0000259" key="4">
    <source>
        <dbReference type="Pfam" id="PF07715"/>
    </source>
</evidence>
<gene>
    <name evidence="5" type="ORF">E6H00_03770</name>
</gene>
<dbReference type="InterPro" id="IPR010104">
    <property type="entry name" value="TonB_rcpt_bac"/>
</dbReference>
<dbReference type="PANTHER" id="PTHR40980">
    <property type="entry name" value="PLUG DOMAIN-CONTAINING PROTEIN"/>
    <property type="match status" value="1"/>
</dbReference>
<accession>A0A537K702</accession>
<dbReference type="Proteomes" id="UP000318509">
    <property type="component" value="Unassembled WGS sequence"/>
</dbReference>
<evidence type="ECO:0000256" key="2">
    <source>
        <dbReference type="SAM" id="MobiDB-lite"/>
    </source>
</evidence>
<keyword evidence="5" id="KW-0675">Receptor</keyword>
<feature type="region of interest" description="Disordered" evidence="2">
    <location>
        <begin position="1"/>
        <end position="33"/>
    </location>
</feature>
<keyword evidence="1" id="KW-0472">Membrane</keyword>
<dbReference type="AlphaFoldDB" id="A0A537K702"/>
<dbReference type="NCBIfam" id="TIGR01782">
    <property type="entry name" value="TonB-Xanth-Caul"/>
    <property type="match status" value="1"/>
</dbReference>
<dbReference type="PANTHER" id="PTHR40980:SF3">
    <property type="entry name" value="TONB-DEPENDENT RECEPTOR-LIKE BETA-BARREL DOMAIN-CONTAINING PROTEIN"/>
    <property type="match status" value="1"/>
</dbReference>
<evidence type="ECO:0000256" key="1">
    <source>
        <dbReference type="RuleBase" id="RU003357"/>
    </source>
</evidence>
<dbReference type="GO" id="GO:0009279">
    <property type="term" value="C:cell outer membrane"/>
    <property type="evidence" value="ECO:0007669"/>
    <property type="project" value="UniProtKB-SubCell"/>
</dbReference>
<dbReference type="InterPro" id="IPR012910">
    <property type="entry name" value="Plug_dom"/>
</dbReference>
<dbReference type="SUPFAM" id="SSF56935">
    <property type="entry name" value="Porins"/>
    <property type="match status" value="1"/>
</dbReference>
<dbReference type="Pfam" id="PF07715">
    <property type="entry name" value="Plug"/>
    <property type="match status" value="1"/>
</dbReference>
<sequence length="963" mass="105147">MDSFPNPREGGDLMKTHSRRPGRACPPTRANSRRSPIATYCAAVISAAAGSAYAQQAATSAPDESELQTVVVTGIREALEKAAEEKRAEESIVEVVTQEDIGKLSDPSVAESISRLTGLAGQRVHGRVQDISIRGFSGDYVTTLLNGREQASTGDNRAVEFDQYPSEVVQSVMVYKTTDAERVSSGLAGTVDLRTMRPLTYKNNVLTLGVRAERNSLGNLNPEGKATAYRANGTYIRHFLDDRLGVGIGYARLDSPEQEQHYKAWWWGANPIDPNANPVVYYNNGASMLNGAELYNYSRHDVRDGLVGALEYKASDIVHSVTDLYFSRYAQHTWDRGWEAFLCPCATGQAIANPTYTAVGGGPPPPGSPVGTTAPTTTFVTSGTYNAVQSILLNQYATTHDRLYAVGENFELDLGPWKTAADLSYSYAHRQQQWTETYAGYTPFNSSAGDASIPFRNALAGLPNLSSTLNYANAAAIQLGDPAPWGGWGHDGVDNRPTSTDKIKSVRLTARHDFHGPISSLHFGTQYQVRDKTLQELEFDLMLKNNRTPINVPSTLLKSPVSAAWGGFGNVITYDIPRAMSQLYTLQQFTDNNGYTGDYTVNEKLTSGFVQFELNSKIGDTPMRGNFGAQLVHAQQSTTGFCPSCGGQHVSGGTSYNDVLPSANIIFDLTPEVLLRTYVARTMVRPLMSQLGDYVNATPQADPLDKSCNPAPNQVCYHWAGNGGNPLLRPWRADAFDVAIEKYFSPASYFSVAGFYKHFKSFIYDSVGNNNYNFSGLNPNGLGPIASPYGSFSQPQNATGGNVRGLEASLNLELKLLWSGLEGFGTQIGEAWTTVSVPPDPNTGPTLPGFSPRVHTFTFYYEGHGFEARVAERYRDEFVGAVQTTFDFRTYTQILADRQLDAELGYSFNSGRLKGLSLTLVGTNLLNSAYRDTTGPLGSTALTTPQVYERYGRVFLGGFNYKY</sequence>
<comment type="similarity">
    <text evidence="1">Belongs to the TonB-dependent receptor family.</text>
</comment>
<evidence type="ECO:0000313" key="5">
    <source>
        <dbReference type="EMBL" id="TMI91535.1"/>
    </source>
</evidence>
<feature type="domain" description="TonB-dependent receptor plug" evidence="4">
    <location>
        <begin position="87"/>
        <end position="189"/>
    </location>
</feature>
<comment type="subcellular location">
    <subcellularLocation>
        <location evidence="1">Cell outer membrane</location>
    </subcellularLocation>
</comment>
<dbReference type="InterPro" id="IPR000531">
    <property type="entry name" value="Beta-barrel_TonB"/>
</dbReference>
<organism evidence="5 6">
    <name type="scientific">Candidatus Segetimicrobium genomatis</name>
    <dbReference type="NCBI Taxonomy" id="2569760"/>
    <lineage>
        <taxon>Bacteria</taxon>
        <taxon>Bacillati</taxon>
        <taxon>Candidatus Sysuimicrobiota</taxon>
        <taxon>Candidatus Sysuimicrobiia</taxon>
        <taxon>Candidatus Sysuimicrobiales</taxon>
        <taxon>Candidatus Segetimicrobiaceae</taxon>
        <taxon>Candidatus Segetimicrobium</taxon>
    </lineage>
</organism>
<feature type="domain" description="TonB-dependent receptor-like beta-barrel" evidence="3">
    <location>
        <begin position="359"/>
        <end position="925"/>
    </location>
</feature>
<keyword evidence="1" id="KW-0798">TonB box</keyword>
<protein>
    <submittedName>
        <fullName evidence="5">TonB-dependent receptor</fullName>
    </submittedName>
</protein>